<dbReference type="Proteomes" id="UP000694864">
    <property type="component" value="Chromosome 18"/>
</dbReference>
<feature type="domain" description="TIR" evidence="2">
    <location>
        <begin position="12"/>
        <end position="178"/>
    </location>
</feature>
<evidence type="ECO:0000313" key="3">
    <source>
        <dbReference type="Proteomes" id="UP000694864"/>
    </source>
</evidence>
<evidence type="ECO:0000259" key="2">
    <source>
        <dbReference type="PROSITE" id="PS50104"/>
    </source>
</evidence>
<reference evidence="3" key="1">
    <citation type="journal article" date="2014" name="Nat. Commun.">
        <title>The emerging biofuel crop Camelina sativa retains a highly undifferentiated hexaploid genome structure.</title>
        <authorList>
            <person name="Kagale S."/>
            <person name="Koh C."/>
            <person name="Nixon J."/>
            <person name="Bollina V."/>
            <person name="Clarke W.E."/>
            <person name="Tuteja R."/>
            <person name="Spillane C."/>
            <person name="Robinson S.J."/>
            <person name="Links M.G."/>
            <person name="Clarke C."/>
            <person name="Higgins E.E."/>
            <person name="Huebert T."/>
            <person name="Sharpe A.G."/>
            <person name="Parkin I.A."/>
        </authorList>
    </citation>
    <scope>NUCLEOTIDE SEQUENCE [LARGE SCALE GENOMIC DNA]</scope>
    <source>
        <strain evidence="3">cv. DH55</strain>
    </source>
</reference>
<dbReference type="Gene3D" id="3.40.50.10140">
    <property type="entry name" value="Toll/interleukin-1 receptor homology (TIR) domain"/>
    <property type="match status" value="1"/>
</dbReference>
<keyword evidence="1" id="KW-0520">NAD</keyword>
<organism evidence="3 4">
    <name type="scientific">Camelina sativa</name>
    <name type="common">False flax</name>
    <name type="synonym">Myagrum sativum</name>
    <dbReference type="NCBI Taxonomy" id="90675"/>
    <lineage>
        <taxon>Eukaryota</taxon>
        <taxon>Viridiplantae</taxon>
        <taxon>Streptophyta</taxon>
        <taxon>Embryophyta</taxon>
        <taxon>Tracheophyta</taxon>
        <taxon>Spermatophyta</taxon>
        <taxon>Magnoliopsida</taxon>
        <taxon>eudicotyledons</taxon>
        <taxon>Gunneridae</taxon>
        <taxon>Pentapetalae</taxon>
        <taxon>rosids</taxon>
        <taxon>malvids</taxon>
        <taxon>Brassicales</taxon>
        <taxon>Brassicaceae</taxon>
        <taxon>Camelineae</taxon>
        <taxon>Camelina</taxon>
    </lineage>
</organism>
<gene>
    <name evidence="4" type="primary">LOC104760383</name>
</gene>
<dbReference type="GeneID" id="104760383"/>
<evidence type="ECO:0000256" key="1">
    <source>
        <dbReference type="ARBA" id="ARBA00023027"/>
    </source>
</evidence>
<keyword evidence="3" id="KW-1185">Reference proteome</keyword>
<sequence length="227" mass="26074">MAAPSSSPNVKEGPQVFINFRGAELRKTFISHLESALKRIGINAYIDSNEPAGENLHKLFERIEESNVALAILSSRYTESNWCLKELVKIMECVEQDNLWVIPIFYKLDPGTVKGLDGDFGIQLWDLWRKTGRNRDDRILKWDAALQGVTSKFGLVWETSRNDAAFVDDIITHVQNVLSKDLLLREENTKPRRRGAKYWKIFPILFLVTYLYISRVSTSCILPIQLD</sequence>
<accession>A0ABM0X6U9</accession>
<name>A0ABM0X6U9_CAMSA</name>
<dbReference type="PROSITE" id="PS50104">
    <property type="entry name" value="TIR"/>
    <property type="match status" value="1"/>
</dbReference>
<dbReference type="Pfam" id="PF01582">
    <property type="entry name" value="TIR"/>
    <property type="match status" value="1"/>
</dbReference>
<dbReference type="SMART" id="SM00255">
    <property type="entry name" value="TIR"/>
    <property type="match status" value="1"/>
</dbReference>
<dbReference type="InterPro" id="IPR035897">
    <property type="entry name" value="Toll_tir_struct_dom_sf"/>
</dbReference>
<dbReference type="RefSeq" id="XP_010481605.1">
    <property type="nucleotide sequence ID" value="XM_010483303.2"/>
</dbReference>
<dbReference type="PANTHER" id="PTHR32009">
    <property type="entry name" value="TMV RESISTANCE PROTEIN N-LIKE"/>
    <property type="match status" value="1"/>
</dbReference>
<dbReference type="InterPro" id="IPR000157">
    <property type="entry name" value="TIR_dom"/>
</dbReference>
<reference evidence="4" key="2">
    <citation type="submission" date="2025-08" db="UniProtKB">
        <authorList>
            <consortium name="RefSeq"/>
        </authorList>
    </citation>
    <scope>IDENTIFICATION</scope>
    <source>
        <tissue evidence="4">Leaf</tissue>
    </source>
</reference>
<dbReference type="PANTHER" id="PTHR32009:SF62">
    <property type="entry name" value="DISEASE RESISTANCE PROTEIN (TIR-NBS-LRR CLASS) FAMILY"/>
    <property type="match status" value="1"/>
</dbReference>
<dbReference type="SUPFAM" id="SSF52200">
    <property type="entry name" value="Toll/Interleukin receptor TIR domain"/>
    <property type="match status" value="1"/>
</dbReference>
<proteinExistence type="predicted"/>
<protein>
    <submittedName>
        <fullName evidence="4">Protein PHLOEM PROTEIN 2-LIKE A5-like isoform X1</fullName>
    </submittedName>
</protein>
<evidence type="ECO:0000313" key="4">
    <source>
        <dbReference type="RefSeq" id="XP_010481605.1"/>
    </source>
</evidence>